<organism evidence="3">
    <name type="scientific">mine drainage metagenome</name>
    <dbReference type="NCBI Taxonomy" id="410659"/>
    <lineage>
        <taxon>unclassified sequences</taxon>
        <taxon>metagenomes</taxon>
        <taxon>ecological metagenomes</taxon>
    </lineage>
</organism>
<dbReference type="InterPro" id="IPR055199">
    <property type="entry name" value="Hda_lid"/>
</dbReference>
<name>A0A1J5T3L5_9ZZZZ</name>
<gene>
    <name evidence="3" type="primary">hda_1</name>
    <name evidence="3" type="ORF">GALL_38110</name>
</gene>
<dbReference type="PANTHER" id="PTHR30050">
    <property type="entry name" value="CHROMOSOMAL REPLICATION INITIATOR PROTEIN DNAA"/>
    <property type="match status" value="1"/>
</dbReference>
<evidence type="ECO:0000259" key="2">
    <source>
        <dbReference type="Pfam" id="PF22688"/>
    </source>
</evidence>
<dbReference type="EMBL" id="MLJW01000009">
    <property type="protein sequence ID" value="OIR15489.1"/>
    <property type="molecule type" value="Genomic_DNA"/>
</dbReference>
<dbReference type="PANTHER" id="PTHR30050:SF5">
    <property type="entry name" value="DNAA REGULATORY INACTIVATOR HDA"/>
    <property type="match status" value="1"/>
</dbReference>
<dbReference type="InterPro" id="IPR025662">
    <property type="entry name" value="Sigma_54_int_dom_ATP-bd_1"/>
</dbReference>
<dbReference type="Gene3D" id="1.10.8.60">
    <property type="match status" value="1"/>
</dbReference>
<evidence type="ECO:0000259" key="1">
    <source>
        <dbReference type="Pfam" id="PF00308"/>
    </source>
</evidence>
<evidence type="ECO:0000313" key="3">
    <source>
        <dbReference type="EMBL" id="OIR15489.1"/>
    </source>
</evidence>
<dbReference type="GO" id="GO:0005886">
    <property type="term" value="C:plasma membrane"/>
    <property type="evidence" value="ECO:0007669"/>
    <property type="project" value="TreeGrafter"/>
</dbReference>
<sequence>MTQLLLGIAPEWIPTLDNFVSGRNVELLSVLRRAPAAEQGERGLYIWGETGSGKSHLLQAVVEQARASGLTALYARGEVPDAAQVVAIDDVERLDEGRQIDLFALYNRVRESGGMLVASGMQAPAFLSLRDDLRTRLGWGLVYQVHALSDTEKAQALQQHARARGFELPNEVTSYLLRHGRRDLPALLATLDALDEHCLRLKRAASVPLLKEVMRGDPPV</sequence>
<dbReference type="GO" id="GO:0003688">
    <property type="term" value="F:DNA replication origin binding"/>
    <property type="evidence" value="ECO:0007669"/>
    <property type="project" value="TreeGrafter"/>
</dbReference>
<dbReference type="GO" id="GO:0006270">
    <property type="term" value="P:DNA replication initiation"/>
    <property type="evidence" value="ECO:0007669"/>
    <property type="project" value="TreeGrafter"/>
</dbReference>
<dbReference type="InterPro" id="IPR027417">
    <property type="entry name" value="P-loop_NTPase"/>
</dbReference>
<protein>
    <submittedName>
        <fullName evidence="3">DnaA regulatory inactivator Hda</fullName>
    </submittedName>
</protein>
<dbReference type="InterPro" id="IPR017788">
    <property type="entry name" value="Hda"/>
</dbReference>
<proteinExistence type="predicted"/>
<accession>A0A1J5T3L5</accession>
<dbReference type="PROSITE" id="PS00675">
    <property type="entry name" value="SIGMA54_INTERACT_1"/>
    <property type="match status" value="1"/>
</dbReference>
<dbReference type="Gene3D" id="3.40.50.300">
    <property type="entry name" value="P-loop containing nucleotide triphosphate hydrolases"/>
    <property type="match status" value="1"/>
</dbReference>
<dbReference type="AlphaFoldDB" id="A0A1J5T3L5"/>
<reference evidence="3" key="1">
    <citation type="submission" date="2016-10" db="EMBL/GenBank/DDBJ databases">
        <title>Sequence of Gallionella enrichment culture.</title>
        <authorList>
            <person name="Poehlein A."/>
            <person name="Muehling M."/>
            <person name="Daniel R."/>
        </authorList>
    </citation>
    <scope>NUCLEOTIDE SEQUENCE</scope>
</reference>
<comment type="caution">
    <text evidence="3">The sequence shown here is derived from an EMBL/GenBank/DDBJ whole genome shotgun (WGS) entry which is preliminary data.</text>
</comment>
<dbReference type="InterPro" id="IPR013317">
    <property type="entry name" value="DnaA_dom"/>
</dbReference>
<dbReference type="NCBIfam" id="TIGR03420">
    <property type="entry name" value="DnaA_homol_Hda"/>
    <property type="match status" value="1"/>
</dbReference>
<dbReference type="Pfam" id="PF22688">
    <property type="entry name" value="Hda_lid"/>
    <property type="match status" value="1"/>
</dbReference>
<dbReference type="GO" id="GO:0032297">
    <property type="term" value="P:negative regulation of DNA-templated DNA replication initiation"/>
    <property type="evidence" value="ECO:0007669"/>
    <property type="project" value="InterPro"/>
</dbReference>
<dbReference type="Pfam" id="PF00308">
    <property type="entry name" value="Bac_DnaA"/>
    <property type="match status" value="1"/>
</dbReference>
<feature type="domain" description="Chromosomal replication initiator protein DnaA ATPAse" evidence="1">
    <location>
        <begin position="15"/>
        <end position="67"/>
    </location>
</feature>
<dbReference type="SUPFAM" id="SSF52540">
    <property type="entry name" value="P-loop containing nucleoside triphosphate hydrolases"/>
    <property type="match status" value="1"/>
</dbReference>
<feature type="domain" description="Hda lid" evidence="2">
    <location>
        <begin position="150"/>
        <end position="214"/>
    </location>
</feature>